<keyword evidence="2" id="KW-1185">Reference proteome</keyword>
<evidence type="ECO:0000313" key="1">
    <source>
        <dbReference type="EMBL" id="KAI9902192.1"/>
    </source>
</evidence>
<reference evidence="1" key="1">
    <citation type="submission" date="2022-10" db="EMBL/GenBank/DDBJ databases">
        <title>Complete Genome of Trichothecium roseum strain YXFP-22015, a Plant Pathogen Isolated from Citrus.</title>
        <authorList>
            <person name="Wang Y."/>
            <person name="Zhu L."/>
        </authorList>
    </citation>
    <scope>NUCLEOTIDE SEQUENCE</scope>
    <source>
        <strain evidence="1">YXFP-22015</strain>
    </source>
</reference>
<dbReference type="EMBL" id="CM047942">
    <property type="protein sequence ID" value="KAI9902192.1"/>
    <property type="molecule type" value="Genomic_DNA"/>
</dbReference>
<gene>
    <name evidence="1" type="ORF">N3K66_004009</name>
</gene>
<proteinExistence type="predicted"/>
<sequence>MVPPDRESRKSGSSKLQDSGSSNRTAASISTRASSSTGPSASRGSLASSAFMQRHGRTYLSDTTQPYPLPQDLPELHRQCLRTMLHIQLHGGPLCSLKPDAPPPKRILEIGCGAGFWSTMCHRHFKSLGYPSVSFIGIDIAPLESSMDGFRPDDDMQWTFIQMDAGAPPWPFPDEHFDVVFNKDMTLAIPLSRHPVFTEESLRVLMPGGTLEIWETDHTIRMLRPHVPNPEAKGKQAKNIKMAAELGAYVVTMNTPLSVPLNPHLVEYNSWLSKALENKQLMPNPCTVVNHYLYSESDSLEDVNSHRMAVPFSEIRWERDGMVGVITKDGKPYLESKALAEGRDVKRPALTSAQAALRRTALLTFVQEVQAQELMLREINGKKQDEWDAWIEKMISDLMNEGGTSWGECLEVGAWWAHKVKPGASTK</sequence>
<protein>
    <submittedName>
        <fullName evidence="1">Uncharacterized protein</fullName>
    </submittedName>
</protein>
<name>A0ACC0V8V2_9HYPO</name>
<accession>A0ACC0V8V2</accession>
<evidence type="ECO:0000313" key="2">
    <source>
        <dbReference type="Proteomes" id="UP001163324"/>
    </source>
</evidence>
<dbReference type="Proteomes" id="UP001163324">
    <property type="component" value="Chromosome 3"/>
</dbReference>
<organism evidence="1 2">
    <name type="scientific">Trichothecium roseum</name>
    <dbReference type="NCBI Taxonomy" id="47278"/>
    <lineage>
        <taxon>Eukaryota</taxon>
        <taxon>Fungi</taxon>
        <taxon>Dikarya</taxon>
        <taxon>Ascomycota</taxon>
        <taxon>Pezizomycotina</taxon>
        <taxon>Sordariomycetes</taxon>
        <taxon>Hypocreomycetidae</taxon>
        <taxon>Hypocreales</taxon>
        <taxon>Hypocreales incertae sedis</taxon>
        <taxon>Trichothecium</taxon>
    </lineage>
</organism>
<comment type="caution">
    <text evidence="1">The sequence shown here is derived from an EMBL/GenBank/DDBJ whole genome shotgun (WGS) entry which is preliminary data.</text>
</comment>